<keyword evidence="3" id="KW-1185">Reference proteome</keyword>
<feature type="transmembrane region" description="Helical" evidence="1">
    <location>
        <begin position="107"/>
        <end position="127"/>
    </location>
</feature>
<feature type="transmembrane region" description="Helical" evidence="1">
    <location>
        <begin position="47"/>
        <end position="69"/>
    </location>
</feature>
<organism evidence="2 3">
    <name type="scientific">Lysobacter koreensis</name>
    <dbReference type="NCBI Taxonomy" id="266122"/>
    <lineage>
        <taxon>Bacteria</taxon>
        <taxon>Pseudomonadati</taxon>
        <taxon>Pseudomonadota</taxon>
        <taxon>Gammaproteobacteria</taxon>
        <taxon>Lysobacterales</taxon>
        <taxon>Lysobacteraceae</taxon>
        <taxon>Lysobacter</taxon>
    </lineage>
</organism>
<keyword evidence="1" id="KW-0812">Transmembrane</keyword>
<feature type="transmembrane region" description="Helical" evidence="1">
    <location>
        <begin position="75"/>
        <end position="95"/>
    </location>
</feature>
<sequence length="178" mass="19868">MPLLLIPIAGLAFVLLWLMLLPLALWQRYRRGHARRRAVPWAVSLNAWLLLASTGLFVLTAWLSGWWIAGALRHALLGLAAGVAVGIVGLWLTRFERDARGLHFAPNRWLVLALTAVVAARIGYGLWHAWQLWRADAGHAQWLAQQGNLLAVGGLLLGYYLAYAWGLRRRTSRLAVQP</sequence>
<keyword evidence="1" id="KW-1133">Transmembrane helix</keyword>
<feature type="transmembrane region" description="Helical" evidence="1">
    <location>
        <begin position="147"/>
        <end position="165"/>
    </location>
</feature>
<gene>
    <name evidence="2" type="ORF">ACFQZQ_12870</name>
</gene>
<evidence type="ECO:0000256" key="1">
    <source>
        <dbReference type="SAM" id="Phobius"/>
    </source>
</evidence>
<dbReference type="Proteomes" id="UP001597090">
    <property type="component" value="Unassembled WGS sequence"/>
</dbReference>
<dbReference type="EMBL" id="JBHTIH010000007">
    <property type="protein sequence ID" value="MFD0740169.1"/>
    <property type="molecule type" value="Genomic_DNA"/>
</dbReference>
<evidence type="ECO:0000313" key="2">
    <source>
        <dbReference type="EMBL" id="MFD0740169.1"/>
    </source>
</evidence>
<evidence type="ECO:0000313" key="3">
    <source>
        <dbReference type="Proteomes" id="UP001597090"/>
    </source>
</evidence>
<protein>
    <submittedName>
        <fullName evidence="2">DUF1453 domain-containing protein</fullName>
    </submittedName>
</protein>
<name>A0ABW2YP25_9GAMM</name>
<reference evidence="3" key="1">
    <citation type="journal article" date="2019" name="Int. J. Syst. Evol. Microbiol.">
        <title>The Global Catalogue of Microorganisms (GCM) 10K type strain sequencing project: providing services to taxonomists for standard genome sequencing and annotation.</title>
        <authorList>
            <consortium name="The Broad Institute Genomics Platform"/>
            <consortium name="The Broad Institute Genome Sequencing Center for Infectious Disease"/>
            <person name="Wu L."/>
            <person name="Ma J."/>
        </authorList>
    </citation>
    <scope>NUCLEOTIDE SEQUENCE [LARGE SCALE GENOMIC DNA]</scope>
    <source>
        <strain evidence="3">CCUG 55491</strain>
    </source>
</reference>
<keyword evidence="1" id="KW-0472">Membrane</keyword>
<comment type="caution">
    <text evidence="2">The sequence shown here is derived from an EMBL/GenBank/DDBJ whole genome shotgun (WGS) entry which is preliminary data.</text>
</comment>
<proteinExistence type="predicted"/>
<dbReference type="RefSeq" id="WP_386813265.1">
    <property type="nucleotide sequence ID" value="NZ_JBHTIH010000007.1"/>
</dbReference>
<accession>A0ABW2YP25</accession>
<feature type="transmembrane region" description="Helical" evidence="1">
    <location>
        <begin position="6"/>
        <end position="26"/>
    </location>
</feature>